<reference evidence="2 3" key="1">
    <citation type="submission" date="2023-10" db="EMBL/GenBank/DDBJ databases">
        <title>179-bfca-hs.</title>
        <authorList>
            <person name="Miliotis G."/>
            <person name="Sengupta P."/>
            <person name="Hameed A."/>
            <person name="Chuvochina M."/>
            <person name="Mcdonagh F."/>
            <person name="Simpson A.C."/>
            <person name="Singh N.K."/>
            <person name="Rekha P.D."/>
            <person name="Raman K."/>
            <person name="Hugenholtz P."/>
            <person name="Venkateswaran K."/>
        </authorList>
    </citation>
    <scope>NUCLEOTIDE SEQUENCE [LARGE SCALE GENOMIC DNA]</scope>
    <source>
        <strain evidence="2 3">179-BFC-A-HS</strain>
    </source>
</reference>
<evidence type="ECO:0000313" key="3">
    <source>
        <dbReference type="Proteomes" id="UP001228376"/>
    </source>
</evidence>
<comment type="subcellular location">
    <subcellularLocation>
        <location evidence="1">Cell membrane</location>
        <topology evidence="1">Peripheral membrane protein</topology>
        <orientation evidence="1">Cytoplasmic side</orientation>
    </subcellularLocation>
</comment>
<keyword evidence="1" id="KW-0472">Membrane</keyword>
<dbReference type="InterPro" id="IPR002696">
    <property type="entry name" value="Membr_insert_effic_factor_YidD"/>
</dbReference>
<proteinExistence type="inferred from homology"/>
<dbReference type="NCBIfam" id="TIGR00278">
    <property type="entry name" value="membrane protein insertion efficiency factor YidD"/>
    <property type="match status" value="1"/>
</dbReference>
<dbReference type="Pfam" id="PF01809">
    <property type="entry name" value="YidD"/>
    <property type="match status" value="1"/>
</dbReference>
<dbReference type="PANTHER" id="PTHR33383:SF1">
    <property type="entry name" value="MEMBRANE PROTEIN INSERTION EFFICIENCY FACTOR-RELATED"/>
    <property type="match status" value="1"/>
</dbReference>
<dbReference type="EMBL" id="JAROCA020000001">
    <property type="protein sequence ID" value="MDY0405778.1"/>
    <property type="molecule type" value="Genomic_DNA"/>
</dbReference>
<protein>
    <recommendedName>
        <fullName evidence="1">Putative membrane protein insertion efficiency factor</fullName>
    </recommendedName>
</protein>
<evidence type="ECO:0000313" key="2">
    <source>
        <dbReference type="EMBL" id="MDY0405778.1"/>
    </source>
</evidence>
<name>A0ABU5CHE3_9BACI</name>
<keyword evidence="3" id="KW-1185">Reference proteome</keyword>
<dbReference type="PANTHER" id="PTHR33383">
    <property type="entry name" value="MEMBRANE PROTEIN INSERTION EFFICIENCY FACTOR-RELATED"/>
    <property type="match status" value="1"/>
</dbReference>
<gene>
    <name evidence="2" type="primary">yidD</name>
    <name evidence="2" type="ORF">P5G51_010590</name>
</gene>
<evidence type="ECO:0000256" key="1">
    <source>
        <dbReference type="HAMAP-Rule" id="MF_00386"/>
    </source>
</evidence>
<keyword evidence="1" id="KW-1003">Cell membrane</keyword>
<dbReference type="Proteomes" id="UP001228376">
    <property type="component" value="Unassembled WGS sequence"/>
</dbReference>
<sequence length="78" mass="9006">MKYILIGIIRFYQKFISPLTPASCRFYPTCSQYSLEAVRRFGVIRGGYLAVKRISKCHPFHPGGVDLVPDKKEKRNNK</sequence>
<comment type="function">
    <text evidence="1">Could be involved in insertion of integral membrane proteins into the membrane.</text>
</comment>
<dbReference type="RefSeq" id="WP_306064992.1">
    <property type="nucleotide sequence ID" value="NZ_JAROCA020000001.1"/>
</dbReference>
<dbReference type="SMART" id="SM01234">
    <property type="entry name" value="Haemolytic"/>
    <property type="match status" value="1"/>
</dbReference>
<dbReference type="HAMAP" id="MF_00386">
    <property type="entry name" value="UPF0161_YidD"/>
    <property type="match status" value="1"/>
</dbReference>
<organism evidence="2 3">
    <name type="scientific">Tigheibacillus jepli</name>
    <dbReference type="NCBI Taxonomy" id="3035914"/>
    <lineage>
        <taxon>Bacteria</taxon>
        <taxon>Bacillati</taxon>
        <taxon>Bacillota</taxon>
        <taxon>Bacilli</taxon>
        <taxon>Bacillales</taxon>
        <taxon>Bacillaceae</taxon>
        <taxon>Tigheibacillus</taxon>
    </lineage>
</organism>
<comment type="caution">
    <text evidence="2">The sequence shown here is derived from an EMBL/GenBank/DDBJ whole genome shotgun (WGS) entry which is preliminary data.</text>
</comment>
<comment type="similarity">
    <text evidence="1">Belongs to the UPF0161 family.</text>
</comment>
<accession>A0ABU5CHE3</accession>